<dbReference type="GO" id="GO:0016853">
    <property type="term" value="F:isomerase activity"/>
    <property type="evidence" value="ECO:0007669"/>
    <property type="project" value="UniProtKB-KW"/>
</dbReference>
<dbReference type="InterPro" id="IPR024344">
    <property type="entry name" value="MDMPI_metal-binding"/>
</dbReference>
<dbReference type="InterPro" id="IPR017517">
    <property type="entry name" value="Maleyloyr_isom"/>
</dbReference>
<dbReference type="RefSeq" id="WP_344648246.1">
    <property type="nucleotide sequence ID" value="NZ_BAAAGX010000007.1"/>
</dbReference>
<evidence type="ECO:0000259" key="1">
    <source>
        <dbReference type="Pfam" id="PF11716"/>
    </source>
</evidence>
<dbReference type="Gene3D" id="1.20.120.450">
    <property type="entry name" value="dinb family like domain"/>
    <property type="match status" value="1"/>
</dbReference>
<dbReference type="NCBIfam" id="TIGR03083">
    <property type="entry name" value="maleylpyruvate isomerase family mycothiol-dependent enzyme"/>
    <property type="match status" value="1"/>
</dbReference>
<gene>
    <name evidence="2" type="ORF">GCM10009539_17700</name>
</gene>
<keyword evidence="2" id="KW-0413">Isomerase</keyword>
<sequence>MTDVLSRIAALRASHDRLRTVAAPLTPEQVRGPGYPSEWSIAQVLSHLGSGAEINGLILDSGVEQTPAPEPEAFRAIWAVWDAKDPDAQAADALDSDARLVENVEALTAEQRENAVFPLWFGPADLATFVAMRLSEHAVHTWDVEVMLDPSATVLPEAVGTVLEYAKGLVGFAGKPGPAGRIHVTVTDPDAEYALVLGEKVALEPWDGGERTGELALPAEAFLRLLYGRLDPAHSPSVTATDVDLDALRATFPGF</sequence>
<dbReference type="Pfam" id="PF11716">
    <property type="entry name" value="MDMPI_N"/>
    <property type="match status" value="1"/>
</dbReference>
<protein>
    <submittedName>
        <fullName evidence="2">Maleylpyruvate isomerase family mycothiol-dependent enzyme</fullName>
    </submittedName>
</protein>
<accession>A0ABN0TY77</accession>
<feature type="domain" description="Mycothiol-dependent maleylpyruvate isomerase metal-binding" evidence="1">
    <location>
        <begin position="11"/>
        <end position="145"/>
    </location>
</feature>
<dbReference type="SUPFAM" id="SSF109854">
    <property type="entry name" value="DinB/YfiT-like putative metalloenzymes"/>
    <property type="match status" value="1"/>
</dbReference>
<proteinExistence type="predicted"/>
<dbReference type="InterPro" id="IPR034660">
    <property type="entry name" value="DinB/YfiT-like"/>
</dbReference>
<evidence type="ECO:0000313" key="3">
    <source>
        <dbReference type="Proteomes" id="UP001500967"/>
    </source>
</evidence>
<name>A0ABN0TY77_9ACTN</name>
<dbReference type="EMBL" id="BAAAGX010000007">
    <property type="protein sequence ID" value="GAA0232804.1"/>
    <property type="molecule type" value="Genomic_DNA"/>
</dbReference>
<keyword evidence="3" id="KW-1185">Reference proteome</keyword>
<comment type="caution">
    <text evidence="2">The sequence shown here is derived from an EMBL/GenBank/DDBJ whole genome shotgun (WGS) entry which is preliminary data.</text>
</comment>
<reference evidence="2 3" key="1">
    <citation type="journal article" date="2019" name="Int. J. Syst. Evol. Microbiol.">
        <title>The Global Catalogue of Microorganisms (GCM) 10K type strain sequencing project: providing services to taxonomists for standard genome sequencing and annotation.</title>
        <authorList>
            <consortium name="The Broad Institute Genomics Platform"/>
            <consortium name="The Broad Institute Genome Sequencing Center for Infectious Disease"/>
            <person name="Wu L."/>
            <person name="Ma J."/>
        </authorList>
    </citation>
    <scope>NUCLEOTIDE SEQUENCE [LARGE SCALE GENOMIC DNA]</scope>
    <source>
        <strain evidence="2 3">JCM 10425</strain>
    </source>
</reference>
<organism evidence="2 3">
    <name type="scientific">Cryptosporangium japonicum</name>
    <dbReference type="NCBI Taxonomy" id="80872"/>
    <lineage>
        <taxon>Bacteria</taxon>
        <taxon>Bacillati</taxon>
        <taxon>Actinomycetota</taxon>
        <taxon>Actinomycetes</taxon>
        <taxon>Cryptosporangiales</taxon>
        <taxon>Cryptosporangiaceae</taxon>
        <taxon>Cryptosporangium</taxon>
    </lineage>
</organism>
<dbReference type="Proteomes" id="UP001500967">
    <property type="component" value="Unassembled WGS sequence"/>
</dbReference>
<evidence type="ECO:0000313" key="2">
    <source>
        <dbReference type="EMBL" id="GAA0232804.1"/>
    </source>
</evidence>